<protein>
    <submittedName>
        <fullName evidence="6">LysR family transcriptional regulator</fullName>
    </submittedName>
</protein>
<dbReference type="SUPFAM" id="SSF46785">
    <property type="entry name" value="Winged helix' DNA-binding domain"/>
    <property type="match status" value="1"/>
</dbReference>
<evidence type="ECO:0000256" key="3">
    <source>
        <dbReference type="ARBA" id="ARBA00023125"/>
    </source>
</evidence>
<keyword evidence="2" id="KW-0805">Transcription regulation</keyword>
<dbReference type="SUPFAM" id="SSF53850">
    <property type="entry name" value="Periplasmic binding protein-like II"/>
    <property type="match status" value="1"/>
</dbReference>
<dbReference type="CDD" id="cd08422">
    <property type="entry name" value="PBP2_CrgA_like"/>
    <property type="match status" value="1"/>
</dbReference>
<name>A0ABV7L4W1_9PROT</name>
<dbReference type="InterPro" id="IPR005119">
    <property type="entry name" value="LysR_subst-bd"/>
</dbReference>
<dbReference type="Gene3D" id="1.10.10.10">
    <property type="entry name" value="Winged helix-like DNA-binding domain superfamily/Winged helix DNA-binding domain"/>
    <property type="match status" value="1"/>
</dbReference>
<dbReference type="PANTHER" id="PTHR30537:SF20">
    <property type="entry name" value="TRANSCRIPTIONAL REGULATORY PROTEIN"/>
    <property type="match status" value="1"/>
</dbReference>
<keyword evidence="7" id="KW-1185">Reference proteome</keyword>
<dbReference type="InterPro" id="IPR058163">
    <property type="entry name" value="LysR-type_TF_proteobact-type"/>
</dbReference>
<sequence>MDWDKLRIFHTVAEARSFTRAGTLLNLSQSAVSRQISALEESLNTPLFHRHARGLILTEHGEFLYNTVHEVFGKLSMAEAILQDARDSPQGVLKVTATVAFGSFWLAARIRNFVEAYPQINVRVLLDDRELDLGMREADVAVRLHKPKQPDLVQRRLMSVHIHACASRDYVAAHGMPRTIDDLDRHRLIIYGDNAPETLSGVNWLADLGRPPGRPREAVLRINNIYGLVQAVSSGLGIAGIPDYISRDRPDIVRVLPEIDGPTFETYFVYPEELRNSKKIQVFRDFLIGAVTDTEF</sequence>
<dbReference type="PROSITE" id="PS50931">
    <property type="entry name" value="HTH_LYSR"/>
    <property type="match status" value="1"/>
</dbReference>
<evidence type="ECO:0000256" key="4">
    <source>
        <dbReference type="ARBA" id="ARBA00023163"/>
    </source>
</evidence>
<dbReference type="InterPro" id="IPR036390">
    <property type="entry name" value="WH_DNA-bd_sf"/>
</dbReference>
<accession>A0ABV7L4W1</accession>
<dbReference type="Pfam" id="PF03466">
    <property type="entry name" value="LysR_substrate"/>
    <property type="match status" value="1"/>
</dbReference>
<evidence type="ECO:0000313" key="7">
    <source>
        <dbReference type="Proteomes" id="UP001595528"/>
    </source>
</evidence>
<evidence type="ECO:0000256" key="1">
    <source>
        <dbReference type="ARBA" id="ARBA00009437"/>
    </source>
</evidence>
<proteinExistence type="inferred from homology"/>
<dbReference type="PRINTS" id="PR00039">
    <property type="entry name" value="HTHLYSR"/>
</dbReference>
<feature type="domain" description="HTH lysR-type" evidence="5">
    <location>
        <begin position="1"/>
        <end position="58"/>
    </location>
</feature>
<comment type="caution">
    <text evidence="6">The sequence shown here is derived from an EMBL/GenBank/DDBJ whole genome shotgun (WGS) entry which is preliminary data.</text>
</comment>
<dbReference type="Proteomes" id="UP001595528">
    <property type="component" value="Unassembled WGS sequence"/>
</dbReference>
<dbReference type="InterPro" id="IPR000847">
    <property type="entry name" value="LysR_HTH_N"/>
</dbReference>
<dbReference type="RefSeq" id="WP_379904625.1">
    <property type="nucleotide sequence ID" value="NZ_JBHRTR010000034.1"/>
</dbReference>
<dbReference type="Gene3D" id="3.40.190.290">
    <property type="match status" value="1"/>
</dbReference>
<comment type="similarity">
    <text evidence="1">Belongs to the LysR transcriptional regulatory family.</text>
</comment>
<gene>
    <name evidence="6" type="ORF">ACFOGJ_20660</name>
</gene>
<dbReference type="PANTHER" id="PTHR30537">
    <property type="entry name" value="HTH-TYPE TRANSCRIPTIONAL REGULATOR"/>
    <property type="match status" value="1"/>
</dbReference>
<dbReference type="InterPro" id="IPR036388">
    <property type="entry name" value="WH-like_DNA-bd_sf"/>
</dbReference>
<keyword evidence="3" id="KW-0238">DNA-binding</keyword>
<organism evidence="6 7">
    <name type="scientific">Marinibaculum pumilum</name>
    <dbReference type="NCBI Taxonomy" id="1766165"/>
    <lineage>
        <taxon>Bacteria</taxon>
        <taxon>Pseudomonadati</taxon>
        <taxon>Pseudomonadota</taxon>
        <taxon>Alphaproteobacteria</taxon>
        <taxon>Rhodospirillales</taxon>
        <taxon>Rhodospirillaceae</taxon>
        <taxon>Marinibaculum</taxon>
    </lineage>
</organism>
<reference evidence="7" key="1">
    <citation type="journal article" date="2019" name="Int. J. Syst. Evol. Microbiol.">
        <title>The Global Catalogue of Microorganisms (GCM) 10K type strain sequencing project: providing services to taxonomists for standard genome sequencing and annotation.</title>
        <authorList>
            <consortium name="The Broad Institute Genomics Platform"/>
            <consortium name="The Broad Institute Genome Sequencing Center for Infectious Disease"/>
            <person name="Wu L."/>
            <person name="Ma J."/>
        </authorList>
    </citation>
    <scope>NUCLEOTIDE SEQUENCE [LARGE SCALE GENOMIC DNA]</scope>
    <source>
        <strain evidence="7">KCTC 42964</strain>
    </source>
</reference>
<evidence type="ECO:0000256" key="2">
    <source>
        <dbReference type="ARBA" id="ARBA00023015"/>
    </source>
</evidence>
<dbReference type="EMBL" id="JBHRTR010000034">
    <property type="protein sequence ID" value="MFC3229673.1"/>
    <property type="molecule type" value="Genomic_DNA"/>
</dbReference>
<dbReference type="Pfam" id="PF00126">
    <property type="entry name" value="HTH_1"/>
    <property type="match status" value="1"/>
</dbReference>
<keyword evidence="4" id="KW-0804">Transcription</keyword>
<evidence type="ECO:0000313" key="6">
    <source>
        <dbReference type="EMBL" id="MFC3229673.1"/>
    </source>
</evidence>
<evidence type="ECO:0000259" key="5">
    <source>
        <dbReference type="PROSITE" id="PS50931"/>
    </source>
</evidence>